<dbReference type="Proteomes" id="UP001458880">
    <property type="component" value="Unassembled WGS sequence"/>
</dbReference>
<dbReference type="PANTHER" id="PTHR33198:SF19">
    <property type="entry name" value="CCHC-TYPE DOMAIN-CONTAINING PROTEIN"/>
    <property type="match status" value="1"/>
</dbReference>
<evidence type="ECO:0000313" key="2">
    <source>
        <dbReference type="Proteomes" id="UP001458880"/>
    </source>
</evidence>
<dbReference type="AlphaFoldDB" id="A0AAW1L6Y7"/>
<accession>A0AAW1L6Y7</accession>
<evidence type="ECO:0008006" key="3">
    <source>
        <dbReference type="Google" id="ProtNLM"/>
    </source>
</evidence>
<reference evidence="1 2" key="1">
    <citation type="journal article" date="2024" name="BMC Genomics">
        <title>De novo assembly and annotation of Popillia japonica's genome with initial clues to its potential as an invasive pest.</title>
        <authorList>
            <person name="Cucini C."/>
            <person name="Boschi S."/>
            <person name="Funari R."/>
            <person name="Cardaioli E."/>
            <person name="Iannotti N."/>
            <person name="Marturano G."/>
            <person name="Paoli F."/>
            <person name="Bruttini M."/>
            <person name="Carapelli A."/>
            <person name="Frati F."/>
            <person name="Nardi F."/>
        </authorList>
    </citation>
    <scope>NUCLEOTIDE SEQUENCE [LARGE SCALE GENOMIC DNA]</scope>
    <source>
        <strain evidence="1">DMR45628</strain>
    </source>
</reference>
<keyword evidence="2" id="KW-1185">Reference proteome</keyword>
<protein>
    <recommendedName>
        <fullName evidence="3">Retrotransposon gag domain-containing protein</fullName>
    </recommendedName>
</protein>
<evidence type="ECO:0000313" key="1">
    <source>
        <dbReference type="EMBL" id="KAK9729698.1"/>
    </source>
</evidence>
<gene>
    <name evidence="1" type="ORF">QE152_g15797</name>
</gene>
<sequence length="227" mass="26174">MMTEKDAVHSIHTVFSIETFDTSKKFDGWLMRLESAFNVFAAAPNKKAAYLLHYMGPEAYDVLCDKTSPETPDTRTYEQLVNTMKLHYNPEPLEIAENFRFIQRKQHEGESAREYLTALQKMATTNFRFIQRKQHEGESAREYLTALQKMATTCKFGDYLKKVLRNQFVFGLRTQNIQSRLLEQKELDIEKAVDIAVSMETSARDAATPTSIQYSEHTQCGKFEGTT</sequence>
<dbReference type="PANTHER" id="PTHR33198">
    <property type="entry name" value="ANK_REP_REGION DOMAIN-CONTAINING PROTEIN-RELATED"/>
    <property type="match status" value="1"/>
</dbReference>
<name>A0AAW1L6Y7_POPJA</name>
<dbReference type="EMBL" id="JASPKY010000158">
    <property type="protein sequence ID" value="KAK9729698.1"/>
    <property type="molecule type" value="Genomic_DNA"/>
</dbReference>
<organism evidence="1 2">
    <name type="scientific">Popillia japonica</name>
    <name type="common">Japanese beetle</name>
    <dbReference type="NCBI Taxonomy" id="7064"/>
    <lineage>
        <taxon>Eukaryota</taxon>
        <taxon>Metazoa</taxon>
        <taxon>Ecdysozoa</taxon>
        <taxon>Arthropoda</taxon>
        <taxon>Hexapoda</taxon>
        <taxon>Insecta</taxon>
        <taxon>Pterygota</taxon>
        <taxon>Neoptera</taxon>
        <taxon>Endopterygota</taxon>
        <taxon>Coleoptera</taxon>
        <taxon>Polyphaga</taxon>
        <taxon>Scarabaeiformia</taxon>
        <taxon>Scarabaeidae</taxon>
        <taxon>Rutelinae</taxon>
        <taxon>Popillia</taxon>
    </lineage>
</organism>
<comment type="caution">
    <text evidence="1">The sequence shown here is derived from an EMBL/GenBank/DDBJ whole genome shotgun (WGS) entry which is preliminary data.</text>
</comment>
<proteinExistence type="predicted"/>